<evidence type="ECO:0000256" key="3">
    <source>
        <dbReference type="ARBA" id="ARBA00022801"/>
    </source>
</evidence>
<feature type="non-terminal residue" evidence="8">
    <location>
        <position position="1"/>
    </location>
</feature>
<protein>
    <recommendedName>
        <fullName evidence="5">Prolyl endopeptidase</fullName>
        <ecNumber evidence="5">3.4.21.-</ecNumber>
    </recommendedName>
</protein>
<dbReference type="PANTHER" id="PTHR42881:SF13">
    <property type="entry name" value="PROLYL ENDOPEPTIDASE"/>
    <property type="match status" value="1"/>
</dbReference>
<dbReference type="PANTHER" id="PTHR42881">
    <property type="entry name" value="PROLYL ENDOPEPTIDASE"/>
    <property type="match status" value="1"/>
</dbReference>
<dbReference type="EMBL" id="KQ242208">
    <property type="protein sequence ID" value="KNC80022.1"/>
    <property type="molecule type" value="Genomic_DNA"/>
</dbReference>
<keyword evidence="9" id="KW-1185">Reference proteome</keyword>
<dbReference type="Gene3D" id="3.40.50.1820">
    <property type="entry name" value="alpha/beta hydrolase"/>
    <property type="match status" value="1"/>
</dbReference>
<accession>A0A0L0FTB2</accession>
<dbReference type="PRINTS" id="PR00862">
    <property type="entry name" value="PROLIGOPTASE"/>
</dbReference>
<feature type="domain" description="Peptidase S9A N-terminal" evidence="7">
    <location>
        <begin position="193"/>
        <end position="278"/>
    </location>
</feature>
<evidence type="ECO:0000313" key="9">
    <source>
        <dbReference type="Proteomes" id="UP000054560"/>
    </source>
</evidence>
<dbReference type="GeneID" id="25908106"/>
<dbReference type="GO" id="GO:0005829">
    <property type="term" value="C:cytosol"/>
    <property type="evidence" value="ECO:0007669"/>
    <property type="project" value="TreeGrafter"/>
</dbReference>
<dbReference type="InterPro" id="IPR002470">
    <property type="entry name" value="Peptidase_S9A"/>
</dbReference>
<dbReference type="Pfam" id="PF02897">
    <property type="entry name" value="Peptidase_S9_N"/>
    <property type="match status" value="1"/>
</dbReference>
<evidence type="ECO:0000256" key="4">
    <source>
        <dbReference type="ARBA" id="ARBA00022825"/>
    </source>
</evidence>
<dbReference type="SUPFAM" id="SSF50993">
    <property type="entry name" value="Peptidase/esterase 'gauge' domain"/>
    <property type="match status" value="1"/>
</dbReference>
<dbReference type="InterPro" id="IPR051167">
    <property type="entry name" value="Prolyl_oligopep/macrocyclase"/>
</dbReference>
<evidence type="ECO:0000259" key="7">
    <source>
        <dbReference type="Pfam" id="PF02897"/>
    </source>
</evidence>
<evidence type="ECO:0000259" key="6">
    <source>
        <dbReference type="Pfam" id="PF00326"/>
    </source>
</evidence>
<keyword evidence="3 5" id="KW-0378">Hydrolase</keyword>
<keyword evidence="4 5" id="KW-0720">Serine protease</keyword>
<dbReference type="AlphaFoldDB" id="A0A0L0FTB2"/>
<sequence>SADDTLLSLEPFYAPEAKTRAEYKGRDVVLIGTDVGGDSQTDSGYPRTVMEWRRGTPLTEAQVTYTGEKADVAVSGAVSDQRSRGGRVYEWRHRSMTFYTSKQSIRTLTPSMENGAYTLTSAGDGNGLDGWRDVDIPEDAHCSLFGSQLIIEHRSEYLGHPAGSLLAVDLDNFLDKGAEDCAAEGLVTTLFTPTDHRSLEGKRGTKNYLLVTMLEDVKTKLAFWQWDQGKWLSVGEESQAQIASSSCRPVDSDTVDTFWFTTSSFTAPSTLYQADIAEYGTDCTKPENMEFMKQLPQMFNADGLSVQQMFATSADGTKVPYFVVGKEGMPRDGSTPTILYGYGGFEVSLTPSYASIMGAGWLERGGCYVTANIRGGGEYGPKWHRSALREKRQNAYDDFIAVARDLIAQGITSPKHLAARGGSNGGLLMGNMLVQQPKGLWGAIHCAVPLLDMRRYHTLLAGASWMAEYGNPDTADWDEFLHKYSAYHVLLEMTGQGSGEQAQDSFSESVIDTPILFTTSTRDDRVHPAHARKMVKALVDAQSKQGCVASPVYYYENIEGGHKGAADNKQQAFMQALTYEFLWKTVGPDANVD</sequence>
<name>A0A0L0FTB2_9EUKA</name>
<dbReference type="GO" id="GO:0006508">
    <property type="term" value="P:proteolysis"/>
    <property type="evidence" value="ECO:0007669"/>
    <property type="project" value="UniProtKB-KW"/>
</dbReference>
<dbReference type="OrthoDB" id="248387at2759"/>
<dbReference type="GO" id="GO:0070012">
    <property type="term" value="F:oligopeptidase activity"/>
    <property type="evidence" value="ECO:0007669"/>
    <property type="project" value="TreeGrafter"/>
</dbReference>
<evidence type="ECO:0000313" key="8">
    <source>
        <dbReference type="EMBL" id="KNC80022.1"/>
    </source>
</evidence>
<dbReference type="Pfam" id="PF00326">
    <property type="entry name" value="Peptidase_S9"/>
    <property type="match status" value="1"/>
</dbReference>
<evidence type="ECO:0000256" key="2">
    <source>
        <dbReference type="ARBA" id="ARBA00022670"/>
    </source>
</evidence>
<feature type="domain" description="Peptidase S9 prolyl oligopeptidase catalytic" evidence="6">
    <location>
        <begin position="361"/>
        <end position="587"/>
    </location>
</feature>
<evidence type="ECO:0000256" key="5">
    <source>
        <dbReference type="RuleBase" id="RU368024"/>
    </source>
</evidence>
<evidence type="ECO:0000256" key="1">
    <source>
        <dbReference type="ARBA" id="ARBA00005228"/>
    </source>
</evidence>
<dbReference type="EC" id="3.4.21.-" evidence="5"/>
<dbReference type="InterPro" id="IPR029058">
    <property type="entry name" value="AB_hydrolase_fold"/>
</dbReference>
<keyword evidence="2 5" id="KW-0645">Protease</keyword>
<gene>
    <name evidence="8" type="ORF">SARC_07602</name>
</gene>
<reference evidence="8 9" key="1">
    <citation type="submission" date="2011-02" db="EMBL/GenBank/DDBJ databases">
        <title>The Genome Sequence of Sphaeroforma arctica JP610.</title>
        <authorList>
            <consortium name="The Broad Institute Genome Sequencing Platform"/>
            <person name="Russ C."/>
            <person name="Cuomo C."/>
            <person name="Young S.K."/>
            <person name="Zeng Q."/>
            <person name="Gargeya S."/>
            <person name="Alvarado L."/>
            <person name="Berlin A."/>
            <person name="Chapman S.B."/>
            <person name="Chen Z."/>
            <person name="Freedman E."/>
            <person name="Gellesch M."/>
            <person name="Goldberg J."/>
            <person name="Griggs A."/>
            <person name="Gujja S."/>
            <person name="Heilman E."/>
            <person name="Heiman D."/>
            <person name="Howarth C."/>
            <person name="Mehta T."/>
            <person name="Neiman D."/>
            <person name="Pearson M."/>
            <person name="Roberts A."/>
            <person name="Saif S."/>
            <person name="Shea T."/>
            <person name="Shenoy N."/>
            <person name="Sisk P."/>
            <person name="Stolte C."/>
            <person name="Sykes S."/>
            <person name="White J."/>
            <person name="Yandava C."/>
            <person name="Burger G."/>
            <person name="Gray M.W."/>
            <person name="Holland P.W.H."/>
            <person name="King N."/>
            <person name="Lang F.B.F."/>
            <person name="Roger A.J."/>
            <person name="Ruiz-Trillo I."/>
            <person name="Haas B."/>
            <person name="Nusbaum C."/>
            <person name="Birren B."/>
        </authorList>
    </citation>
    <scope>NUCLEOTIDE SEQUENCE [LARGE SCALE GENOMIC DNA]</scope>
    <source>
        <strain evidence="8 9">JP610</strain>
    </source>
</reference>
<dbReference type="InterPro" id="IPR023302">
    <property type="entry name" value="Pept_S9A_N"/>
</dbReference>
<dbReference type="eggNOG" id="KOG2237">
    <property type="taxonomic scope" value="Eukaryota"/>
</dbReference>
<organism evidence="8 9">
    <name type="scientific">Sphaeroforma arctica JP610</name>
    <dbReference type="NCBI Taxonomy" id="667725"/>
    <lineage>
        <taxon>Eukaryota</taxon>
        <taxon>Ichthyosporea</taxon>
        <taxon>Ichthyophonida</taxon>
        <taxon>Sphaeroforma</taxon>
    </lineage>
</organism>
<dbReference type="RefSeq" id="XP_014153924.1">
    <property type="nucleotide sequence ID" value="XM_014298449.1"/>
</dbReference>
<dbReference type="Proteomes" id="UP000054560">
    <property type="component" value="Unassembled WGS sequence"/>
</dbReference>
<dbReference type="GO" id="GO:0004252">
    <property type="term" value="F:serine-type endopeptidase activity"/>
    <property type="evidence" value="ECO:0007669"/>
    <property type="project" value="UniProtKB-UniRule"/>
</dbReference>
<dbReference type="InterPro" id="IPR001375">
    <property type="entry name" value="Peptidase_S9_cat"/>
</dbReference>
<comment type="similarity">
    <text evidence="1 5">Belongs to the peptidase S9A family.</text>
</comment>
<dbReference type="SUPFAM" id="SSF53474">
    <property type="entry name" value="alpha/beta-Hydrolases"/>
    <property type="match status" value="1"/>
</dbReference>
<proteinExistence type="inferred from homology"/>